<name>F8JLS9_STREN</name>
<sequence>MSPAFDLLVVGDVNPDVVVGPLSGELAFGQREQLVDSGSLLLGGSAAIMACGAARLGLRVAFVGRVGDDAAGAFVRERLVERGVDVSALTVDPSLPTPLTTIVTRGADRAILTAPGCLLATGPQDVPPALVADCRHVHAASLFLMPHLAGALAGLFRTAREHGATTSLDTNDDPSGRWDPLLLRALLEVTDVLLPNAAEARAIAGSLRGVTGQDAPADLAEVSRELTRRGPLVVIKDGADGALADDGTGPIRTPADRIEPVDTVGAGDSFDAGFIAAMLRGLGLPRALAFATACGSLSTRAAGGTTAQADWAEAALAADTTGRKTA</sequence>
<dbReference type="Pfam" id="PF00294">
    <property type="entry name" value="PfkB"/>
    <property type="match status" value="1"/>
</dbReference>
<dbReference type="GO" id="GO:0006796">
    <property type="term" value="P:phosphate-containing compound metabolic process"/>
    <property type="evidence" value="ECO:0007669"/>
    <property type="project" value="UniProtKB-ARBA"/>
</dbReference>
<dbReference type="Gene3D" id="3.40.1190.20">
    <property type="match status" value="1"/>
</dbReference>
<dbReference type="HOGENOM" id="CLU_027634_6_0_11"/>
<organism evidence="6 7">
    <name type="scientific">Streptantibioticus cattleyicolor (strain ATCC 35852 / DSM 46488 / JCM 4925 / NBRC 14057 / NRRL 8057)</name>
    <name type="common">Streptomyces cattleya</name>
    <dbReference type="NCBI Taxonomy" id="1003195"/>
    <lineage>
        <taxon>Bacteria</taxon>
        <taxon>Bacillati</taxon>
        <taxon>Actinomycetota</taxon>
        <taxon>Actinomycetes</taxon>
        <taxon>Kitasatosporales</taxon>
        <taxon>Streptomycetaceae</taxon>
        <taxon>Streptantibioticus</taxon>
    </lineage>
</organism>
<accession>F8JLS9</accession>
<accession>G8XFM7</accession>
<dbReference type="PROSITE" id="PS00584">
    <property type="entry name" value="PFKB_KINASES_2"/>
    <property type="match status" value="1"/>
</dbReference>
<dbReference type="KEGG" id="sct:SCAT_p0444"/>
<keyword evidence="2 4" id="KW-0808">Transferase</keyword>
<dbReference type="CDD" id="cd01166">
    <property type="entry name" value="KdgK"/>
    <property type="match status" value="1"/>
</dbReference>
<dbReference type="InterPro" id="IPR029056">
    <property type="entry name" value="Ribokinase-like"/>
</dbReference>
<dbReference type="InterPro" id="IPR002173">
    <property type="entry name" value="Carboh/pur_kinase_PfkB_CS"/>
</dbReference>
<evidence type="ECO:0000256" key="3">
    <source>
        <dbReference type="ARBA" id="ARBA00022777"/>
    </source>
</evidence>
<dbReference type="InterPro" id="IPR002139">
    <property type="entry name" value="Ribo/fructo_kinase"/>
</dbReference>
<evidence type="ECO:0000313" key="6">
    <source>
        <dbReference type="EMBL" id="AEW99488.1"/>
    </source>
</evidence>
<evidence type="ECO:0000256" key="4">
    <source>
        <dbReference type="RuleBase" id="RU003704"/>
    </source>
</evidence>
<evidence type="ECO:0000256" key="1">
    <source>
        <dbReference type="ARBA" id="ARBA00010688"/>
    </source>
</evidence>
<evidence type="ECO:0000256" key="2">
    <source>
        <dbReference type="ARBA" id="ARBA00022679"/>
    </source>
</evidence>
<dbReference type="PRINTS" id="PR00990">
    <property type="entry name" value="RIBOKINASE"/>
</dbReference>
<dbReference type="SUPFAM" id="SSF53613">
    <property type="entry name" value="Ribokinase-like"/>
    <property type="match status" value="1"/>
</dbReference>
<geneLocation type="plasmid" evidence="6 7">
    <name>pSCATT</name>
</geneLocation>
<dbReference type="Proteomes" id="UP000007842">
    <property type="component" value="Plasmid pSCATT"/>
</dbReference>
<dbReference type="PATRIC" id="fig|1003195.11.peg.428"/>
<keyword evidence="3 4" id="KW-0418">Kinase</keyword>
<gene>
    <name evidence="6" type="ordered locus">SCATT_p12950</name>
</gene>
<dbReference type="GO" id="GO:0016301">
    <property type="term" value="F:kinase activity"/>
    <property type="evidence" value="ECO:0007669"/>
    <property type="project" value="UniProtKB-KW"/>
</dbReference>
<feature type="domain" description="Carbohydrate kinase PfkB" evidence="5">
    <location>
        <begin position="7"/>
        <end position="306"/>
    </location>
</feature>
<dbReference type="InterPro" id="IPR011611">
    <property type="entry name" value="PfkB_dom"/>
</dbReference>
<dbReference type="EMBL" id="CP003229">
    <property type="protein sequence ID" value="AEW99488.1"/>
    <property type="molecule type" value="Genomic_DNA"/>
</dbReference>
<dbReference type="OrthoDB" id="7946249at2"/>
<keyword evidence="6" id="KW-0614">Plasmid</keyword>
<dbReference type="KEGG" id="scy:SCATT_p12950"/>
<evidence type="ECO:0000313" key="7">
    <source>
        <dbReference type="Proteomes" id="UP000007842"/>
    </source>
</evidence>
<proteinExistence type="inferred from homology"/>
<dbReference type="PANTHER" id="PTHR10584">
    <property type="entry name" value="SUGAR KINASE"/>
    <property type="match status" value="1"/>
</dbReference>
<keyword evidence="7" id="KW-1185">Reference proteome</keyword>
<comment type="similarity">
    <text evidence="1 4">Belongs to the carbohydrate kinase PfkB family.</text>
</comment>
<evidence type="ECO:0000259" key="5">
    <source>
        <dbReference type="Pfam" id="PF00294"/>
    </source>
</evidence>
<protein>
    <submittedName>
        <fullName evidence="6">Putative 2-dehydro-3-deoxygluconokinase</fullName>
    </submittedName>
</protein>
<dbReference type="RefSeq" id="WP_014150899.1">
    <property type="nucleotide sequence ID" value="NC_016113.1"/>
</dbReference>
<reference evidence="7" key="1">
    <citation type="submission" date="2011-12" db="EMBL/GenBank/DDBJ databases">
        <title>Complete genome sequence of Streptomyces cattleya strain DSM 46488.</title>
        <authorList>
            <person name="Ou H.-Y."/>
            <person name="Li P."/>
            <person name="Zhao C."/>
            <person name="O'Hagan D."/>
            <person name="Deng Z."/>
        </authorList>
    </citation>
    <scope>NUCLEOTIDE SEQUENCE [LARGE SCALE GENOMIC DNA]</scope>
    <source>
        <strain evidence="7">ATCC 35852 / DSM 46488 / JCM 4925 / NBRC 14057 / NRRL 8057</strain>
        <plasmid evidence="7">Plasmid pSCATT</plasmid>
    </source>
</reference>
<dbReference type="AlphaFoldDB" id="F8JLS9"/>
<dbReference type="PANTHER" id="PTHR10584:SF166">
    <property type="entry name" value="RIBOKINASE"/>
    <property type="match status" value="1"/>
</dbReference>